<proteinExistence type="inferred from homology"/>
<protein>
    <recommendedName>
        <fullName evidence="10">Cobalt transport protein CbiN</fullName>
    </recommendedName>
    <alternativeName>
        <fullName evidence="10">Energy-coupling factor transporter probable substrate-capture protein CbiN</fullName>
        <shortName evidence="10">ECF transporter S component CbiN</shortName>
    </alternativeName>
</protein>
<evidence type="ECO:0000256" key="2">
    <source>
        <dbReference type="ARBA" id="ARBA00022448"/>
    </source>
</evidence>
<keyword evidence="3 10" id="KW-1003">Cell membrane</keyword>
<keyword evidence="4 10" id="KW-0169">Cobalamin biosynthesis</keyword>
<dbReference type="Pfam" id="PF02553">
    <property type="entry name" value="CbiN"/>
    <property type="match status" value="1"/>
</dbReference>
<evidence type="ECO:0000313" key="12">
    <source>
        <dbReference type="Proteomes" id="UP000190890"/>
    </source>
</evidence>
<evidence type="ECO:0000256" key="4">
    <source>
        <dbReference type="ARBA" id="ARBA00022573"/>
    </source>
</evidence>
<comment type="caution">
    <text evidence="10">Lacks conserved residue(s) required for the propagation of feature annotation.</text>
</comment>
<dbReference type="Proteomes" id="UP000190890">
    <property type="component" value="Unassembled WGS sequence"/>
</dbReference>
<keyword evidence="1 10" id="KW-0171">Cobalt transport</keyword>
<dbReference type="RefSeq" id="WP_077848688.1">
    <property type="nucleotide sequence ID" value="NZ_LZZM01000194.1"/>
</dbReference>
<comment type="similarity">
    <text evidence="10">Belongs to the CbiN family.</text>
</comment>
<feature type="transmembrane region" description="Helical" evidence="10">
    <location>
        <begin position="72"/>
        <end position="94"/>
    </location>
</feature>
<name>A0A1S8TAF3_9CLOT</name>
<dbReference type="UniPathway" id="UPA00148"/>
<dbReference type="HAMAP" id="MF_00330">
    <property type="entry name" value="CbiN"/>
    <property type="match status" value="1"/>
</dbReference>
<dbReference type="GO" id="GO:0005886">
    <property type="term" value="C:plasma membrane"/>
    <property type="evidence" value="ECO:0007669"/>
    <property type="project" value="UniProtKB-SubCell"/>
</dbReference>
<evidence type="ECO:0000256" key="5">
    <source>
        <dbReference type="ARBA" id="ARBA00022692"/>
    </source>
</evidence>
<evidence type="ECO:0000256" key="3">
    <source>
        <dbReference type="ARBA" id="ARBA00022475"/>
    </source>
</evidence>
<evidence type="ECO:0000256" key="7">
    <source>
        <dbReference type="ARBA" id="ARBA00023065"/>
    </source>
</evidence>
<reference evidence="11 12" key="1">
    <citation type="submission" date="2016-05" db="EMBL/GenBank/DDBJ databases">
        <title>Microbial solvent formation.</title>
        <authorList>
            <person name="Poehlein A."/>
            <person name="Montoya Solano J.D."/>
            <person name="Flitsch S."/>
            <person name="Krabben P."/>
            <person name="Duerre P."/>
            <person name="Daniel R."/>
        </authorList>
    </citation>
    <scope>NUCLEOTIDE SEQUENCE [LARGE SCALE GENOMIC DNA]</scope>
    <source>
        <strain evidence="11 12">DSM 2619</strain>
    </source>
</reference>
<dbReference type="AlphaFoldDB" id="A0A1S8TAF3"/>
<keyword evidence="2 10" id="KW-0813">Transport</keyword>
<comment type="subunit">
    <text evidence="10">Forms an energy-coupling factor (ECF) transporter complex composed of an ATP-binding protein (A component, CbiO), a transmembrane protein (T component, CbiQ) and 2 possible substrate-capture proteins (S components, CbiM and CbiN) of unknown stoichimetry.</text>
</comment>
<comment type="function">
    <text evidence="10">Part of the energy-coupling factor (ECF) transporter complex CbiMNOQ involved in cobalt import.</text>
</comment>
<evidence type="ECO:0000256" key="9">
    <source>
        <dbReference type="ARBA" id="ARBA00023285"/>
    </source>
</evidence>
<keyword evidence="7 10" id="KW-0406">Ion transport</keyword>
<keyword evidence="9 10" id="KW-0170">Cobalt</keyword>
<dbReference type="EMBL" id="LZZM01000194">
    <property type="protein sequence ID" value="OOM74760.1"/>
    <property type="molecule type" value="Genomic_DNA"/>
</dbReference>
<evidence type="ECO:0000256" key="1">
    <source>
        <dbReference type="ARBA" id="ARBA00022426"/>
    </source>
</evidence>
<dbReference type="OrthoDB" id="1551318at2"/>
<comment type="subcellular location">
    <subcellularLocation>
        <location evidence="10">Cell membrane</location>
        <topology evidence="10">Multi-pass membrane protein</topology>
    </subcellularLocation>
</comment>
<comment type="pathway">
    <text evidence="10">Cofactor biosynthesis; adenosylcobalamin biosynthesis.</text>
</comment>
<accession>A0A1S8TAF3</accession>
<dbReference type="STRING" id="29367.CLPUN_36820"/>
<gene>
    <name evidence="10 11" type="primary">cbiN</name>
    <name evidence="11" type="ORF">CLPUN_36820</name>
</gene>
<sequence length="107" mass="11710">MTKTKKKVLILLIIATLIAVIPLLTLKGAEFGGSDDAGSKVVAEITGTEYEPWFTPVMENWIGGELPGEIESLLFCLQTGIGVGVIAFFMGRFVERNKIENHKNKSK</sequence>
<comment type="caution">
    <text evidence="11">The sequence shown here is derived from an EMBL/GenBank/DDBJ whole genome shotgun (WGS) entry which is preliminary data.</text>
</comment>
<evidence type="ECO:0000256" key="6">
    <source>
        <dbReference type="ARBA" id="ARBA00022989"/>
    </source>
</evidence>
<organism evidence="11 12">
    <name type="scientific">Clostridium puniceum</name>
    <dbReference type="NCBI Taxonomy" id="29367"/>
    <lineage>
        <taxon>Bacteria</taxon>
        <taxon>Bacillati</taxon>
        <taxon>Bacillota</taxon>
        <taxon>Clostridia</taxon>
        <taxon>Eubacteriales</taxon>
        <taxon>Clostridiaceae</taxon>
        <taxon>Clostridium</taxon>
    </lineage>
</organism>
<dbReference type="PANTHER" id="PTHR38662:SF1">
    <property type="entry name" value="COBALT TRANSPORT PROTEIN CBIN"/>
    <property type="match status" value="1"/>
</dbReference>
<evidence type="ECO:0000256" key="8">
    <source>
        <dbReference type="ARBA" id="ARBA00023136"/>
    </source>
</evidence>
<evidence type="ECO:0000256" key="10">
    <source>
        <dbReference type="HAMAP-Rule" id="MF_00330"/>
    </source>
</evidence>
<evidence type="ECO:0000313" key="11">
    <source>
        <dbReference type="EMBL" id="OOM74760.1"/>
    </source>
</evidence>
<keyword evidence="6 10" id="KW-1133">Transmembrane helix</keyword>
<dbReference type="GO" id="GO:0009236">
    <property type="term" value="P:cobalamin biosynthetic process"/>
    <property type="evidence" value="ECO:0007669"/>
    <property type="project" value="UniProtKB-UniRule"/>
</dbReference>
<keyword evidence="12" id="KW-1185">Reference proteome</keyword>
<dbReference type="PANTHER" id="PTHR38662">
    <property type="entry name" value="COBALT TRANSPORT PROTEIN CBIN"/>
    <property type="match status" value="1"/>
</dbReference>
<dbReference type="GO" id="GO:0015087">
    <property type="term" value="F:cobalt ion transmembrane transporter activity"/>
    <property type="evidence" value="ECO:0007669"/>
    <property type="project" value="UniProtKB-UniRule"/>
</dbReference>
<keyword evidence="8 10" id="KW-0472">Membrane</keyword>
<keyword evidence="5 10" id="KW-0812">Transmembrane</keyword>
<dbReference type="InterPro" id="IPR003705">
    <property type="entry name" value="CbiN"/>
</dbReference>